<dbReference type="EMBL" id="BBYR01000039">
    <property type="protein sequence ID" value="GAP36890.1"/>
    <property type="molecule type" value="Genomic_DNA"/>
</dbReference>
<evidence type="ECO:0000313" key="2">
    <source>
        <dbReference type="EMBL" id="GAP36890.1"/>
    </source>
</evidence>
<reference evidence="3" key="1">
    <citation type="submission" date="2015-07" db="EMBL/GenBank/DDBJ databases">
        <title>Discovery of a poly(ethylene terephthalate assimilation.</title>
        <authorList>
            <person name="Yoshida S."/>
            <person name="Hiraga K."/>
            <person name="Takehana T."/>
            <person name="Taniguchi I."/>
            <person name="Yamaji H."/>
            <person name="Maeda Y."/>
            <person name="Toyohara K."/>
            <person name="Miyamoto K."/>
            <person name="Kimura Y."/>
            <person name="Oda K."/>
        </authorList>
    </citation>
    <scope>NUCLEOTIDE SEQUENCE [LARGE SCALE GENOMIC DNA]</scope>
    <source>
        <strain evidence="3">NBRC 110686 / TISTR 2288 / 201-F6</strain>
    </source>
</reference>
<keyword evidence="3" id="KW-1185">Reference proteome</keyword>
<feature type="region of interest" description="Disordered" evidence="1">
    <location>
        <begin position="391"/>
        <end position="416"/>
    </location>
</feature>
<proteinExistence type="predicted"/>
<organism evidence="2 3">
    <name type="scientific">Piscinibacter sakaiensis</name>
    <name type="common">Ideonella sakaiensis</name>
    <dbReference type="NCBI Taxonomy" id="1547922"/>
    <lineage>
        <taxon>Bacteria</taxon>
        <taxon>Pseudomonadati</taxon>
        <taxon>Pseudomonadota</taxon>
        <taxon>Betaproteobacteria</taxon>
        <taxon>Burkholderiales</taxon>
        <taxon>Sphaerotilaceae</taxon>
        <taxon>Piscinibacter</taxon>
    </lineage>
</organism>
<accession>A0A0K8P3T0</accession>
<evidence type="ECO:0000313" key="3">
    <source>
        <dbReference type="Proteomes" id="UP000037660"/>
    </source>
</evidence>
<feature type="region of interest" description="Disordered" evidence="1">
    <location>
        <begin position="303"/>
        <end position="339"/>
    </location>
</feature>
<evidence type="ECO:0000256" key="1">
    <source>
        <dbReference type="SAM" id="MobiDB-lite"/>
    </source>
</evidence>
<comment type="caution">
    <text evidence="2">The sequence shown here is derived from an EMBL/GenBank/DDBJ whole genome shotgun (WGS) entry which is preliminary data.</text>
</comment>
<name>A0A0K8P3T0_PISS1</name>
<dbReference type="STRING" id="1547922.ISF6_2730"/>
<reference evidence="2 3" key="2">
    <citation type="journal article" date="2016" name="Science">
        <title>A bacterium that degrades and assimilates poly(ethylene terephthalate).</title>
        <authorList>
            <person name="Yoshida S."/>
            <person name="Hiraga K."/>
            <person name="Takehana T."/>
            <person name="Taniguchi I."/>
            <person name="Yamaji H."/>
            <person name="Maeda Y."/>
            <person name="Toyohara K."/>
            <person name="Miyamoto K."/>
            <person name="Kimura Y."/>
            <person name="Oda K."/>
        </authorList>
    </citation>
    <scope>NUCLEOTIDE SEQUENCE [LARGE SCALE GENOMIC DNA]</scope>
    <source>
        <strain evidence="3">NBRC 110686 / TISTR 2288 / 201-F6</strain>
    </source>
</reference>
<gene>
    <name evidence="2" type="ORF">ISF6_2730</name>
</gene>
<dbReference type="AlphaFoldDB" id="A0A0K8P3T0"/>
<dbReference type="Proteomes" id="UP000037660">
    <property type="component" value="Unassembled WGS sequence"/>
</dbReference>
<protein>
    <submittedName>
        <fullName evidence="2">Uncharacterized protein</fullName>
    </submittedName>
</protein>
<sequence>MRGVRGASLLEALLGSLVLAGGLLAIGQGLLRERQASDAARERAQALRLAQHGLERLRAGQPLPAAPADGADADTAPVLEIRALADGGILAGARHAEVRWTDRQGRAQSLGLPGWLQDEEASGVLAWRLPPRGRDAARIEGRHAAVPREARTLGDGRSLHRPVPGADEAWLFDETDGRIVARCRVDAVAADAAADTATPSDCRAADALRVAGWVHRADAAGPGPAAPGTIPPPPTVAVSVLTEPDGSVEPCLGAAVRLVLARRGDSPRRLRSVALDAQPPAGEAWAELGERRWQFECAVPRRALPGEGTAPGRRGWSGRLQLVPQPPAGDGRSGASAPGPRWALCRYSADTDGHGGIDRPAESPAAYAGVTVALPAVAFLAVEAGQACPSRPAADAAGGRLPWSHANPATVPHDPG</sequence>